<evidence type="ECO:0000256" key="1">
    <source>
        <dbReference type="ARBA" id="ARBA00002832"/>
    </source>
</evidence>
<evidence type="ECO:0000256" key="7">
    <source>
        <dbReference type="ARBA" id="ARBA00022917"/>
    </source>
</evidence>
<dbReference type="NCBIfam" id="TIGR03676">
    <property type="entry name" value="aRF1_eRF1"/>
    <property type="match status" value="1"/>
</dbReference>
<dbReference type="Gene3D" id="3.30.960.10">
    <property type="entry name" value="eRF1 domain 1"/>
    <property type="match status" value="1"/>
</dbReference>
<feature type="domain" description="eRF1/Pelota-like N-terminal" evidence="10">
    <location>
        <begin position="8"/>
        <end position="143"/>
    </location>
</feature>
<dbReference type="GO" id="GO:0005737">
    <property type="term" value="C:cytoplasm"/>
    <property type="evidence" value="ECO:0007669"/>
    <property type="project" value="UniProtKB-SubCell"/>
</dbReference>
<dbReference type="Gene3D" id="3.30.1330.30">
    <property type="match status" value="1"/>
</dbReference>
<dbReference type="GO" id="GO:0016149">
    <property type="term" value="F:translation release factor activity, codon specific"/>
    <property type="evidence" value="ECO:0007669"/>
    <property type="project" value="UniProtKB-UniRule"/>
</dbReference>
<dbReference type="FunFam" id="3.30.960.10:FF:000003">
    <property type="entry name" value="Peptide chain release factor subunit 1"/>
    <property type="match status" value="1"/>
</dbReference>
<accession>A0A0P8ABS6</accession>
<dbReference type="InterPro" id="IPR005140">
    <property type="entry name" value="eRF1_Pelota-like_N"/>
</dbReference>
<organism evidence="11 12">
    <name type="scientific">Candidatus Methanoperedens nitratireducens</name>
    <dbReference type="NCBI Taxonomy" id="1392998"/>
    <lineage>
        <taxon>Archaea</taxon>
        <taxon>Methanobacteriati</taxon>
        <taxon>Methanobacteriota</taxon>
        <taxon>Stenosarchaea group</taxon>
        <taxon>Methanomicrobia</taxon>
        <taxon>Methanosarcinales</taxon>
        <taxon>ANME-2 cluster</taxon>
        <taxon>Candidatus Methanoperedentaceae</taxon>
        <taxon>Candidatus Methanoperedens</taxon>
    </lineage>
</organism>
<keyword evidence="6 9" id="KW-0963">Cytoplasm</keyword>
<comment type="subunit">
    <text evidence="4 9">Heterodimer of two subunits, one of which binds GTP.</text>
</comment>
<dbReference type="Pfam" id="PF03465">
    <property type="entry name" value="eRF1_3"/>
    <property type="match status" value="1"/>
</dbReference>
<dbReference type="SMART" id="SM01194">
    <property type="entry name" value="eRF1_1"/>
    <property type="match status" value="1"/>
</dbReference>
<dbReference type="FunFam" id="3.30.1330.30:FF:000032">
    <property type="entry name" value="Eukaryotic peptide chain release factor subunit 1"/>
    <property type="match status" value="1"/>
</dbReference>
<evidence type="ECO:0000256" key="9">
    <source>
        <dbReference type="HAMAP-Rule" id="MF_00424"/>
    </source>
</evidence>
<dbReference type="Proteomes" id="UP000050360">
    <property type="component" value="Unassembled WGS sequence"/>
</dbReference>
<dbReference type="SUPFAM" id="SSF55315">
    <property type="entry name" value="L30e-like"/>
    <property type="match status" value="1"/>
</dbReference>
<dbReference type="InterPro" id="IPR020918">
    <property type="entry name" value="Peptide_chain-rel_aRF1"/>
</dbReference>
<gene>
    <name evidence="11" type="primary">erf1</name>
    <name evidence="9" type="synonym">prf1</name>
    <name evidence="11" type="ORF">MPEBLZ_01321</name>
</gene>
<comment type="similarity">
    <text evidence="3 9">Belongs to the eukaryotic release factor 1 family.</text>
</comment>
<dbReference type="AlphaFoldDB" id="A0A0P8ABS6"/>
<evidence type="ECO:0000313" key="11">
    <source>
        <dbReference type="EMBL" id="KPQ44125.1"/>
    </source>
</evidence>
<evidence type="ECO:0000256" key="8">
    <source>
        <dbReference type="ARBA" id="ARBA00031168"/>
    </source>
</evidence>
<dbReference type="InterPro" id="IPR024049">
    <property type="entry name" value="eRF1_1_sf"/>
</dbReference>
<dbReference type="HAMAP" id="MF_00424">
    <property type="entry name" value="Rel_fact_arch_1"/>
    <property type="match status" value="1"/>
</dbReference>
<dbReference type="InterPro" id="IPR042226">
    <property type="entry name" value="eFR1_2_sf"/>
</dbReference>
<dbReference type="SUPFAM" id="SSF53137">
    <property type="entry name" value="Translational machinery components"/>
    <property type="match status" value="1"/>
</dbReference>
<evidence type="ECO:0000259" key="10">
    <source>
        <dbReference type="SMART" id="SM01194"/>
    </source>
</evidence>
<dbReference type="Gene3D" id="1.20.5.170">
    <property type="match status" value="1"/>
</dbReference>
<evidence type="ECO:0000256" key="3">
    <source>
        <dbReference type="ARBA" id="ARBA00005326"/>
    </source>
</evidence>
<dbReference type="SUPFAM" id="SSF55481">
    <property type="entry name" value="N-terminal domain of eukaryotic peptide chain release factor subunit 1, ERF1"/>
    <property type="match status" value="1"/>
</dbReference>
<name>A0A0P8ABS6_9EURY</name>
<protein>
    <recommendedName>
        <fullName evidence="5 9">Peptide chain release factor subunit 1</fullName>
    </recommendedName>
    <alternativeName>
        <fullName evidence="8 9">Translation termination factor aRF1</fullName>
    </alternativeName>
</protein>
<comment type="function">
    <text evidence="1 9">Directs the termination of nascent peptide synthesis (translation) in response to the termination codons UAA, UAG and UGA.</text>
</comment>
<dbReference type="PANTHER" id="PTHR10113">
    <property type="entry name" value="PEPTIDE CHAIN RELEASE FACTOR SUBUNIT 1"/>
    <property type="match status" value="1"/>
</dbReference>
<comment type="subcellular location">
    <subcellularLocation>
        <location evidence="2 9">Cytoplasm</location>
    </subcellularLocation>
</comment>
<keyword evidence="7 9" id="KW-0648">Protein biosynthesis</keyword>
<dbReference type="InterPro" id="IPR004403">
    <property type="entry name" value="Peptide_chain-rel_eRF1/aRF1"/>
</dbReference>
<comment type="caution">
    <text evidence="11">The sequence shown here is derived from an EMBL/GenBank/DDBJ whole genome shotgun (WGS) entry which is preliminary data.</text>
</comment>
<dbReference type="InterPro" id="IPR005142">
    <property type="entry name" value="eRF1_3"/>
</dbReference>
<proteinExistence type="inferred from homology"/>
<reference evidence="11 12" key="1">
    <citation type="submission" date="2015-09" db="EMBL/GenBank/DDBJ databases">
        <title>A metagenomics-based metabolic model of nitrate-dependent anaerobic oxidation of methane by Methanoperedens-like archaea.</title>
        <authorList>
            <person name="Arshad A."/>
            <person name="Speth D.R."/>
            <person name="De Graaf R.M."/>
            <person name="Op Den Camp H.J."/>
            <person name="Jetten M.S."/>
            <person name="Welte C.U."/>
        </authorList>
    </citation>
    <scope>NUCLEOTIDE SEQUENCE [LARGE SCALE GENOMIC DNA]</scope>
</reference>
<dbReference type="Pfam" id="PF03464">
    <property type="entry name" value="eRF1_2"/>
    <property type="match status" value="1"/>
</dbReference>
<dbReference type="Gene3D" id="3.30.420.60">
    <property type="entry name" value="eRF1 domain 2"/>
    <property type="match status" value="1"/>
</dbReference>
<dbReference type="FunFam" id="3.30.420.60:FF:000003">
    <property type="entry name" value="Peptide chain release factor subunit 1"/>
    <property type="match status" value="1"/>
</dbReference>
<evidence type="ECO:0000313" key="12">
    <source>
        <dbReference type="Proteomes" id="UP000050360"/>
    </source>
</evidence>
<evidence type="ECO:0000256" key="6">
    <source>
        <dbReference type="ARBA" id="ARBA00022490"/>
    </source>
</evidence>
<evidence type="ECO:0000256" key="4">
    <source>
        <dbReference type="ARBA" id="ARBA00011520"/>
    </source>
</evidence>
<sequence length="422" mass="47189">MEGAYSKMVESDAHKKYEFKRTLEALRGKRGRGTELISLYIPHDKQVSDITSQLREEFGQASNIKSRVTRQNVQGAIESLLSRLKLIPKAPENGVVIFCGAVDIGANKTDMQTFIIEPPEPIVSYKYHCDSSFLLTPLEEMLHEQKTYGLLVLDRREATIGVLRGKHIEEMAHLTSNVPGKQRKGGQSSHRFQQLRLIAINEFYTRIGDAASEVYLGINQKDFEGVFIGGPSPTKEEFEAGAYLHHEIQKKILGLFDVANTDESGLTELFDRLGDALQDVEVVQEKKYMERFLKELVSDMGLASYGEEQVRKNLQMGSVETLLLSDELRKVRLTIKCGNCGFEEKKTITKKLGDDEYQPGNCTKCGSSLKVMESVDIVEELSDIADQMGTNIAFISSDFEEGNQLLNAFGGIAAILRFKTGI</sequence>
<evidence type="ECO:0000256" key="5">
    <source>
        <dbReference type="ARBA" id="ARBA00019723"/>
    </source>
</evidence>
<dbReference type="InterPro" id="IPR005141">
    <property type="entry name" value="eRF1_2"/>
</dbReference>
<dbReference type="EMBL" id="LKCM01000107">
    <property type="protein sequence ID" value="KPQ44125.1"/>
    <property type="molecule type" value="Genomic_DNA"/>
</dbReference>
<evidence type="ECO:0000256" key="2">
    <source>
        <dbReference type="ARBA" id="ARBA00004496"/>
    </source>
</evidence>
<dbReference type="InterPro" id="IPR029064">
    <property type="entry name" value="Ribosomal_eL30-like_sf"/>
</dbReference>
<dbReference type="Pfam" id="PF03463">
    <property type="entry name" value="eRF1_1"/>
    <property type="match status" value="1"/>
</dbReference>
<dbReference type="PATRIC" id="fig|1719120.3.peg.1421"/>